<evidence type="ECO:0000256" key="1">
    <source>
        <dbReference type="SAM" id="Coils"/>
    </source>
</evidence>
<dbReference type="Proteomes" id="UP001432322">
    <property type="component" value="Unassembled WGS sequence"/>
</dbReference>
<feature type="compositionally biased region" description="Polar residues" evidence="2">
    <location>
        <begin position="479"/>
        <end position="491"/>
    </location>
</feature>
<feature type="coiled-coil region" evidence="1">
    <location>
        <begin position="216"/>
        <end position="243"/>
    </location>
</feature>
<evidence type="ECO:0008006" key="5">
    <source>
        <dbReference type="Google" id="ProtNLM"/>
    </source>
</evidence>
<sequence>ATMPLWQIDFSDINSETTIPEGVGEEDELPEGYCEEYEVIDVFVMENLLRAKESKDAAMVNFIVEQAIARYSRLGLKQAVLDKEIWITQQIGRGILANFQAKKRGEELQTQIQYMQELIVDQKQKDQELRARVANLRAERDFKKAKLEAVLRHNQGMMSEIDHIKKRIALTQERIRLDTIEYEREKALREDLMKTFVEYTEDLDRQLKNAPWLVEKQKQTARRKELEDEVAALKADLAKIDLIEKRNQQAEVSERELPFKQFCVQLAELYMKREKMTMQLQHEKDKVRKFEEERRQRRALEDSSQLDCTQAMLDADLDDEETLMKMAKHYKLDTQSAQTPVTQMTQDSQLPPSQPPNRKRAQSPAESTASSEANDTDMSDVSGEQQTTVVVPPPAKRVSIQLPPSNPDESVDEDTAVQMMNKDTDESQTQEDEQNGDRSQPEQMETDEREEEQEEEEGREEVEVEKEVEEEEEEEQMELNASQQLGSQESEMGSVAGGQMEQGEEEEEGIENGGFIRPSDVLIKEAPPTQENEEMRENEEAETSFNPDMMLDLSASSQDPGNDFFDMMNGQATRKRAAVDAMGGSPAGGGSEAGDDGGFMNMFGGGDVGGGGGADAASFSFNFGGGDANETNGGGGAGGEFNFFGF</sequence>
<name>A0AAV5V718_9BILA</name>
<dbReference type="EMBL" id="BTSY01000002">
    <property type="protein sequence ID" value="GMT15425.1"/>
    <property type="molecule type" value="Genomic_DNA"/>
</dbReference>
<keyword evidence="4" id="KW-1185">Reference proteome</keyword>
<evidence type="ECO:0000313" key="3">
    <source>
        <dbReference type="EMBL" id="GMT15425.1"/>
    </source>
</evidence>
<feature type="non-terminal residue" evidence="3">
    <location>
        <position position="1"/>
    </location>
</feature>
<dbReference type="AlphaFoldDB" id="A0AAV5V718"/>
<evidence type="ECO:0000256" key="2">
    <source>
        <dbReference type="SAM" id="MobiDB-lite"/>
    </source>
</evidence>
<comment type="caution">
    <text evidence="3">The sequence shown here is derived from an EMBL/GenBank/DDBJ whole genome shotgun (WGS) entry which is preliminary data.</text>
</comment>
<feature type="region of interest" description="Disordered" evidence="2">
    <location>
        <begin position="334"/>
        <end position="522"/>
    </location>
</feature>
<gene>
    <name evidence="3" type="ORF">PFISCL1PPCAC_6722</name>
</gene>
<organism evidence="3 4">
    <name type="scientific">Pristionchus fissidentatus</name>
    <dbReference type="NCBI Taxonomy" id="1538716"/>
    <lineage>
        <taxon>Eukaryota</taxon>
        <taxon>Metazoa</taxon>
        <taxon>Ecdysozoa</taxon>
        <taxon>Nematoda</taxon>
        <taxon>Chromadorea</taxon>
        <taxon>Rhabditida</taxon>
        <taxon>Rhabditina</taxon>
        <taxon>Diplogasteromorpha</taxon>
        <taxon>Diplogasteroidea</taxon>
        <taxon>Neodiplogasteridae</taxon>
        <taxon>Pristionchus</taxon>
    </lineage>
</organism>
<protein>
    <recommendedName>
        <fullName evidence="5">DUF4200 domain-containing protein</fullName>
    </recommendedName>
</protein>
<reference evidence="3" key="1">
    <citation type="submission" date="2023-10" db="EMBL/GenBank/DDBJ databases">
        <title>Genome assembly of Pristionchus species.</title>
        <authorList>
            <person name="Yoshida K."/>
            <person name="Sommer R.J."/>
        </authorList>
    </citation>
    <scope>NUCLEOTIDE SEQUENCE</scope>
    <source>
        <strain evidence="3">RS5133</strain>
    </source>
</reference>
<evidence type="ECO:0000313" key="4">
    <source>
        <dbReference type="Proteomes" id="UP001432322"/>
    </source>
</evidence>
<accession>A0AAV5V718</accession>
<feature type="compositionally biased region" description="Polar residues" evidence="2">
    <location>
        <begin position="364"/>
        <end position="373"/>
    </location>
</feature>
<keyword evidence="1" id="KW-0175">Coiled coil</keyword>
<proteinExistence type="predicted"/>
<feature type="compositionally biased region" description="Acidic residues" evidence="2">
    <location>
        <begin position="444"/>
        <end position="477"/>
    </location>
</feature>
<feature type="compositionally biased region" description="Polar residues" evidence="2">
    <location>
        <begin position="334"/>
        <end position="351"/>
    </location>
</feature>